<dbReference type="OrthoDB" id="4954742at2"/>
<proteinExistence type="predicted"/>
<dbReference type="Gene3D" id="3.90.1140.10">
    <property type="entry name" value="Cyclic phosphodiesterase"/>
    <property type="match status" value="1"/>
</dbReference>
<evidence type="ECO:0000313" key="2">
    <source>
        <dbReference type="Proteomes" id="UP000295301"/>
    </source>
</evidence>
<organism evidence="1 2">
    <name type="scientific">Antarcticimicrobium luteum</name>
    <dbReference type="NCBI Taxonomy" id="2547397"/>
    <lineage>
        <taxon>Bacteria</taxon>
        <taxon>Pseudomonadati</taxon>
        <taxon>Pseudomonadota</taxon>
        <taxon>Alphaproteobacteria</taxon>
        <taxon>Rhodobacterales</taxon>
        <taxon>Paracoccaceae</taxon>
        <taxon>Antarcticimicrobium</taxon>
    </lineage>
</organism>
<name>A0A4R5VDX8_9RHOB</name>
<dbReference type="PIRSF" id="PIRSF033328">
    <property type="entry name" value="Phest_Mll4975"/>
    <property type="match status" value="1"/>
</dbReference>
<dbReference type="AlphaFoldDB" id="A0A4R5VDX8"/>
<sequence length="229" mass="24636">MEFQRYAIYYAPPAEAAWGRFATGWLGWDMEAGAEVPHPAVAGLPLPVEEITATPRKYGAHATLKPPFRLAEGKTRAQLEVACADLCAMLAPLRLDGLALARLGRFLALRPLGGTEALNALAARAVEALDPFRAPASEAELARRRAAGLSPAQEENLARWGYPYVMGEFRFHITLSGKLAKPALGTVEAALARDLGPLLPVPFGIDDLALMGEDAAGRFHLIHRYTLSG</sequence>
<evidence type="ECO:0000313" key="1">
    <source>
        <dbReference type="EMBL" id="TDK50550.1"/>
    </source>
</evidence>
<accession>A0A4R5VDX8</accession>
<dbReference type="Proteomes" id="UP000295301">
    <property type="component" value="Unassembled WGS sequence"/>
</dbReference>
<gene>
    <name evidence="1" type="ORF">E1832_05900</name>
</gene>
<dbReference type="NCBIfam" id="TIGR03223">
    <property type="entry name" value="Phn_opern_protn"/>
    <property type="match status" value="1"/>
</dbReference>
<protein>
    <submittedName>
        <fullName evidence="1">DUF1045 domain-containing protein</fullName>
    </submittedName>
</protein>
<dbReference type="RefSeq" id="WP_133358809.1">
    <property type="nucleotide sequence ID" value="NZ_SMUV01000055.1"/>
</dbReference>
<reference evidence="1 2" key="1">
    <citation type="submission" date="2019-03" db="EMBL/GenBank/DDBJ databases">
        <title>Ruegeria lutea sp. nov., a novel strain, isolated from marine sediment, the Masan Bay, South Korea.</title>
        <authorList>
            <person name="Kim J."/>
            <person name="Kim D.-Y."/>
            <person name="Lee S.-S."/>
        </authorList>
    </citation>
    <scope>NUCLEOTIDE SEQUENCE [LARGE SCALE GENOMIC DNA]</scope>
    <source>
        <strain evidence="1 2">318-1</strain>
    </source>
</reference>
<dbReference type="Pfam" id="PF06299">
    <property type="entry name" value="DUF1045"/>
    <property type="match status" value="1"/>
</dbReference>
<dbReference type="EMBL" id="SMUV01000055">
    <property type="protein sequence ID" value="TDK50550.1"/>
    <property type="molecule type" value="Genomic_DNA"/>
</dbReference>
<comment type="caution">
    <text evidence="1">The sequence shown here is derived from an EMBL/GenBank/DDBJ whole genome shotgun (WGS) entry which is preliminary data.</text>
</comment>
<keyword evidence="2" id="KW-1185">Reference proteome</keyword>
<dbReference type="InterPro" id="IPR009389">
    <property type="entry name" value="DUF1045"/>
</dbReference>